<evidence type="ECO:0000313" key="3">
    <source>
        <dbReference type="EMBL" id="RIH63404.1"/>
    </source>
</evidence>
<dbReference type="GO" id="GO:0006629">
    <property type="term" value="P:lipid metabolic process"/>
    <property type="evidence" value="ECO:0007669"/>
    <property type="project" value="InterPro"/>
</dbReference>
<gene>
    <name evidence="3" type="ORF">D1164_19950</name>
</gene>
<keyword evidence="1" id="KW-0472">Membrane</keyword>
<name>A0A399CU59_9BACT</name>
<protein>
    <recommendedName>
        <fullName evidence="2">Fatty acid desaturase domain-containing protein</fullName>
    </recommendedName>
</protein>
<dbReference type="AlphaFoldDB" id="A0A399CU59"/>
<dbReference type="Proteomes" id="UP000266441">
    <property type="component" value="Unassembled WGS sequence"/>
</dbReference>
<dbReference type="InterPro" id="IPR005804">
    <property type="entry name" value="FA_desaturase_dom"/>
</dbReference>
<evidence type="ECO:0000259" key="2">
    <source>
        <dbReference type="Pfam" id="PF00487"/>
    </source>
</evidence>
<sequence>MVNEYFSKNNNQPYGIQKISVKTIFMTLLYISPSILMISGLVPSVILALVFRLNMGLGMVPMHDANHGSFSKHRWVNKLFGNSLYLLGEFPPNRHYQHNMIYHGFANIEGQDEDIAPPGILGFSPHHPLKKVR</sequence>
<keyword evidence="4" id="KW-1185">Reference proteome</keyword>
<proteinExistence type="predicted"/>
<evidence type="ECO:0000256" key="1">
    <source>
        <dbReference type="SAM" id="Phobius"/>
    </source>
</evidence>
<dbReference type="EMBL" id="QWET01000021">
    <property type="protein sequence ID" value="RIH63404.1"/>
    <property type="molecule type" value="Genomic_DNA"/>
</dbReference>
<keyword evidence="1" id="KW-1133">Transmembrane helix</keyword>
<keyword evidence="1" id="KW-0812">Transmembrane</keyword>
<evidence type="ECO:0000313" key="4">
    <source>
        <dbReference type="Proteomes" id="UP000266441"/>
    </source>
</evidence>
<accession>A0A399CU59</accession>
<organism evidence="3 4">
    <name type="scientific">Mariniphaga sediminis</name>
    <dbReference type="NCBI Taxonomy" id="1628158"/>
    <lineage>
        <taxon>Bacteria</taxon>
        <taxon>Pseudomonadati</taxon>
        <taxon>Bacteroidota</taxon>
        <taxon>Bacteroidia</taxon>
        <taxon>Marinilabiliales</taxon>
        <taxon>Prolixibacteraceae</taxon>
        <taxon>Mariniphaga</taxon>
    </lineage>
</organism>
<reference evidence="3 4" key="1">
    <citation type="journal article" date="2015" name="Int. J. Syst. Evol. Microbiol.">
        <title>Mariniphaga sediminis sp. nov., isolated from coastal sediment.</title>
        <authorList>
            <person name="Wang F.Q."/>
            <person name="Shen Q.Y."/>
            <person name="Chen G.J."/>
            <person name="Du Z.J."/>
        </authorList>
    </citation>
    <scope>NUCLEOTIDE SEQUENCE [LARGE SCALE GENOMIC DNA]</scope>
    <source>
        <strain evidence="3 4">SY21</strain>
    </source>
</reference>
<comment type="caution">
    <text evidence="3">The sequence shown here is derived from an EMBL/GenBank/DDBJ whole genome shotgun (WGS) entry which is preliminary data.</text>
</comment>
<dbReference type="Pfam" id="PF00487">
    <property type="entry name" value="FA_desaturase"/>
    <property type="match status" value="1"/>
</dbReference>
<feature type="domain" description="Fatty acid desaturase" evidence="2">
    <location>
        <begin position="45"/>
        <end position="124"/>
    </location>
</feature>
<feature type="transmembrane region" description="Helical" evidence="1">
    <location>
        <begin position="28"/>
        <end position="51"/>
    </location>
</feature>